<comment type="caution">
    <text evidence="1">The sequence shown here is derived from an EMBL/GenBank/DDBJ whole genome shotgun (WGS) entry which is preliminary data.</text>
</comment>
<name>A0ABT1SEN7_9FIRM</name>
<dbReference type="Proteomes" id="UP001524478">
    <property type="component" value="Unassembled WGS sequence"/>
</dbReference>
<dbReference type="Pfam" id="PF14058">
    <property type="entry name" value="PcfK"/>
    <property type="match status" value="1"/>
</dbReference>
<sequence length="147" mass="17041">MDVKVDKLNEEAIELLKGELEKEHSPMVPATPIINYLISKCKCDENFATRIILEKKSLKECLDYVLQEVKKKLNNRNGQIPDQEVYDIAETYYILDEVVIECTKAKVFEEMKKKANEIPQAKTNNTVTVKTKKVVKQEKDQLSLFDF</sequence>
<accession>A0ABT1SEN7</accession>
<evidence type="ECO:0000313" key="2">
    <source>
        <dbReference type="Proteomes" id="UP001524478"/>
    </source>
</evidence>
<protein>
    <submittedName>
        <fullName evidence="1">PcfK-like family protein</fullName>
    </submittedName>
</protein>
<gene>
    <name evidence="1" type="ORF">NE686_17575</name>
</gene>
<dbReference type="InterPro" id="IPR025624">
    <property type="entry name" value="PcfK"/>
</dbReference>
<evidence type="ECO:0000313" key="1">
    <source>
        <dbReference type="EMBL" id="MCQ4924916.1"/>
    </source>
</evidence>
<reference evidence="1 2" key="1">
    <citation type="submission" date="2022-06" db="EMBL/GenBank/DDBJ databases">
        <title>Isolation of gut microbiota from human fecal samples.</title>
        <authorList>
            <person name="Pamer E.G."/>
            <person name="Barat B."/>
            <person name="Waligurski E."/>
            <person name="Medina S."/>
            <person name="Paddock L."/>
            <person name="Mostad J."/>
        </authorList>
    </citation>
    <scope>NUCLEOTIDE SEQUENCE [LARGE SCALE GENOMIC DNA]</scope>
    <source>
        <strain evidence="1 2">DFI.7.95</strain>
    </source>
</reference>
<dbReference type="RefSeq" id="WP_256312507.1">
    <property type="nucleotide sequence ID" value="NZ_JANGAC010000016.1"/>
</dbReference>
<keyword evidence="2" id="KW-1185">Reference proteome</keyword>
<proteinExistence type="predicted"/>
<organism evidence="1 2">
    <name type="scientific">Tissierella carlieri</name>
    <dbReference type="NCBI Taxonomy" id="689904"/>
    <lineage>
        <taxon>Bacteria</taxon>
        <taxon>Bacillati</taxon>
        <taxon>Bacillota</taxon>
        <taxon>Tissierellia</taxon>
        <taxon>Tissierellales</taxon>
        <taxon>Tissierellaceae</taxon>
        <taxon>Tissierella</taxon>
    </lineage>
</organism>
<dbReference type="EMBL" id="JANGAC010000016">
    <property type="protein sequence ID" value="MCQ4924916.1"/>
    <property type="molecule type" value="Genomic_DNA"/>
</dbReference>